<feature type="compositionally biased region" description="Acidic residues" evidence="4">
    <location>
        <begin position="250"/>
        <end position="266"/>
    </location>
</feature>
<evidence type="ECO:0000256" key="2">
    <source>
        <dbReference type="ARBA" id="ARBA00023163"/>
    </source>
</evidence>
<feature type="compositionally biased region" description="Low complexity" evidence="4">
    <location>
        <begin position="211"/>
        <end position="223"/>
    </location>
</feature>
<keyword evidence="2" id="KW-0804">Transcription</keyword>
<dbReference type="Gene3D" id="2.30.18.10">
    <property type="entry name" value="Transcription factor IIA (TFIIA), beta-barrel domain"/>
    <property type="match status" value="1"/>
</dbReference>
<feature type="compositionally biased region" description="Polar residues" evidence="4">
    <location>
        <begin position="84"/>
        <end position="93"/>
    </location>
</feature>
<comment type="caution">
    <text evidence="5">The sequence shown here is derived from an EMBL/GenBank/DDBJ whole genome shotgun (WGS) entry which is preliminary data.</text>
</comment>
<feature type="compositionally biased region" description="Basic and acidic residues" evidence="4">
    <location>
        <begin position="169"/>
        <end position="178"/>
    </location>
</feature>
<dbReference type="SUPFAM" id="SSF50784">
    <property type="entry name" value="Transcription factor IIA (TFIIA), beta-barrel domain"/>
    <property type="match status" value="1"/>
</dbReference>
<dbReference type="Proteomes" id="UP000028837">
    <property type="component" value="Unassembled WGS sequence"/>
</dbReference>
<keyword evidence="3" id="KW-0539">Nucleus</keyword>
<dbReference type="VEuPathDB" id="ToxoDB:TGDOM2_232210"/>
<protein>
    <submittedName>
        <fullName evidence="5">Uncharacterized protein</fullName>
    </submittedName>
</protein>
<gene>
    <name evidence="5" type="ORF">TGDOM2_232210</name>
</gene>
<dbReference type="GO" id="GO:0005672">
    <property type="term" value="C:transcription factor TFIIA complex"/>
    <property type="evidence" value="ECO:0007669"/>
    <property type="project" value="InterPro"/>
</dbReference>
<comment type="subcellular location">
    <subcellularLocation>
        <location evidence="1">Nucleus</location>
    </subcellularLocation>
</comment>
<evidence type="ECO:0000256" key="3">
    <source>
        <dbReference type="ARBA" id="ARBA00023242"/>
    </source>
</evidence>
<evidence type="ECO:0000256" key="1">
    <source>
        <dbReference type="ARBA" id="ARBA00004123"/>
    </source>
</evidence>
<name>A0A086KWA4_TOXGO</name>
<dbReference type="GO" id="GO:0006367">
    <property type="term" value="P:transcription initiation at RNA polymerase II promoter"/>
    <property type="evidence" value="ECO:0007669"/>
    <property type="project" value="InterPro"/>
</dbReference>
<sequence length="320" mass="33909">MQPAALKRGRQGRGGEAGDLAESQVLLQRLGSPHNISALYNQVIASTVQRCTQFQSPKVMDAIERQWRLALQRRTAELRRSAPSPGTETSTSVGKCETAAEPQNKARPPAPVSGAPAASSPAGSTHSGVSANPPGEGRESPVSGGPLESENGNANSEKSTKADLPSDSLDLKPEGQEKDAEDDDDFADADVDEAEAVGGPCPGPPLGSTDSQIEASQGASQESSQREKPPTSADAAGGTDTSSHIRPELEEKEEQLDDVSDLDDQEPAATDGIYALYDKVERCGSSGKKTTNWRVMLRHGIIRAGRQEIAFDRFYGELKF</sequence>
<feature type="region of interest" description="Disordered" evidence="4">
    <location>
        <begin position="76"/>
        <end position="267"/>
    </location>
</feature>
<dbReference type="OrthoDB" id="331654at2759"/>
<dbReference type="AlphaFoldDB" id="A0A086KWA4"/>
<feature type="compositionally biased region" description="Low complexity" evidence="4">
    <location>
        <begin position="112"/>
        <end position="128"/>
    </location>
</feature>
<evidence type="ECO:0000313" key="6">
    <source>
        <dbReference type="Proteomes" id="UP000028837"/>
    </source>
</evidence>
<dbReference type="InterPro" id="IPR009088">
    <property type="entry name" value="TFIIA_b-brl"/>
</dbReference>
<dbReference type="EMBL" id="AHZU02000087">
    <property type="protein sequence ID" value="KFG48672.1"/>
    <property type="molecule type" value="Genomic_DNA"/>
</dbReference>
<evidence type="ECO:0000313" key="5">
    <source>
        <dbReference type="EMBL" id="KFG48672.1"/>
    </source>
</evidence>
<reference evidence="5 6" key="1">
    <citation type="submission" date="2014-02" db="EMBL/GenBank/DDBJ databases">
        <authorList>
            <person name="Sibley D."/>
            <person name="Venepally P."/>
            <person name="Karamycheva S."/>
            <person name="Hadjithomas M."/>
            <person name="Khan A."/>
            <person name="Brunk B."/>
            <person name="Roos D."/>
            <person name="Caler E."/>
            <person name="Lorenzi H."/>
        </authorList>
    </citation>
    <scope>NUCLEOTIDE SEQUENCE [LARGE SCALE GENOMIC DNA]</scope>
    <source>
        <strain evidence="5 6">GAB2-2007-GAL-DOM2</strain>
    </source>
</reference>
<accession>A0A086KWA4</accession>
<feature type="compositionally biased region" description="Acidic residues" evidence="4">
    <location>
        <begin position="179"/>
        <end position="195"/>
    </location>
</feature>
<evidence type="ECO:0000256" key="4">
    <source>
        <dbReference type="SAM" id="MobiDB-lite"/>
    </source>
</evidence>
<proteinExistence type="predicted"/>
<organism evidence="5 6">
    <name type="scientific">Toxoplasma gondii GAB2-2007-GAL-DOM2</name>
    <dbReference type="NCBI Taxonomy" id="1130820"/>
    <lineage>
        <taxon>Eukaryota</taxon>
        <taxon>Sar</taxon>
        <taxon>Alveolata</taxon>
        <taxon>Apicomplexa</taxon>
        <taxon>Conoidasida</taxon>
        <taxon>Coccidia</taxon>
        <taxon>Eucoccidiorida</taxon>
        <taxon>Eimeriorina</taxon>
        <taxon>Sarcocystidae</taxon>
        <taxon>Toxoplasma</taxon>
    </lineage>
</organism>